<evidence type="ECO:0000256" key="12">
    <source>
        <dbReference type="HAMAP-Rule" id="MF_00098"/>
    </source>
</evidence>
<dbReference type="GO" id="GO:0046872">
    <property type="term" value="F:metal ion binding"/>
    <property type="evidence" value="ECO:0007669"/>
    <property type="project" value="UniProtKB-KW"/>
</dbReference>
<dbReference type="Gene3D" id="3.40.50.620">
    <property type="entry name" value="HUPs"/>
    <property type="match status" value="1"/>
</dbReference>
<feature type="binding site" evidence="12">
    <location>
        <position position="347"/>
    </location>
    <ligand>
        <name>ATP</name>
        <dbReference type="ChEBI" id="CHEBI:30616"/>
    </ligand>
</feature>
<evidence type="ECO:0000256" key="11">
    <source>
        <dbReference type="ARBA" id="ARBA00047364"/>
    </source>
</evidence>
<dbReference type="GO" id="GO:0005829">
    <property type="term" value="C:cytosol"/>
    <property type="evidence" value="ECO:0007669"/>
    <property type="project" value="TreeGrafter"/>
</dbReference>
<evidence type="ECO:0000256" key="2">
    <source>
        <dbReference type="ARBA" id="ARBA00004496"/>
    </source>
</evidence>
<dbReference type="HAMAP" id="MF_00098">
    <property type="entry name" value="Met_tRNA_synth_type1"/>
    <property type="match status" value="1"/>
</dbReference>
<comment type="catalytic activity">
    <reaction evidence="11 12">
        <text>tRNA(Met) + L-methionine + ATP = L-methionyl-tRNA(Met) + AMP + diphosphate</text>
        <dbReference type="Rhea" id="RHEA:13481"/>
        <dbReference type="Rhea" id="RHEA-COMP:9667"/>
        <dbReference type="Rhea" id="RHEA-COMP:9698"/>
        <dbReference type="ChEBI" id="CHEBI:30616"/>
        <dbReference type="ChEBI" id="CHEBI:33019"/>
        <dbReference type="ChEBI" id="CHEBI:57844"/>
        <dbReference type="ChEBI" id="CHEBI:78442"/>
        <dbReference type="ChEBI" id="CHEBI:78530"/>
        <dbReference type="ChEBI" id="CHEBI:456215"/>
        <dbReference type="EC" id="6.1.1.10"/>
    </reaction>
</comment>
<dbReference type="PANTHER" id="PTHR45765:SF1">
    <property type="entry name" value="METHIONINE--TRNA LIGASE, CYTOPLASMIC"/>
    <property type="match status" value="1"/>
</dbReference>
<dbReference type="Proteomes" id="UP000468591">
    <property type="component" value="Unassembled WGS sequence"/>
</dbReference>
<comment type="similarity">
    <text evidence="3 12">Belongs to the class-I aminoacyl-tRNA synthetase family. MetG type 1 subfamily.</text>
</comment>
<feature type="short sequence motif" description="'HIGH' region" evidence="12">
    <location>
        <begin position="11"/>
        <end position="21"/>
    </location>
</feature>
<keyword evidence="5 12" id="KW-0436">Ligase</keyword>
<dbReference type="InterPro" id="IPR015413">
    <property type="entry name" value="Methionyl/Leucyl_tRNA_Synth"/>
</dbReference>
<keyword evidence="16" id="KW-1185">Reference proteome</keyword>
<dbReference type="InterPro" id="IPR014758">
    <property type="entry name" value="Met-tRNA_synth"/>
</dbReference>
<feature type="binding site" evidence="12">
    <location>
        <position position="156"/>
    </location>
    <ligand>
        <name>Zn(2+)</name>
        <dbReference type="ChEBI" id="CHEBI:29105"/>
    </ligand>
</feature>
<keyword evidence="4 12" id="KW-0963">Cytoplasm</keyword>
<dbReference type="AlphaFoldDB" id="A0A6P0CIK8"/>
<proteinExistence type="inferred from homology"/>
<dbReference type="GO" id="GO:0017101">
    <property type="term" value="C:aminoacyl-tRNA synthetase multienzyme complex"/>
    <property type="evidence" value="ECO:0007669"/>
    <property type="project" value="TreeGrafter"/>
</dbReference>
<dbReference type="PANTHER" id="PTHR45765">
    <property type="entry name" value="METHIONINE--TRNA LIGASE"/>
    <property type="match status" value="1"/>
</dbReference>
<evidence type="ECO:0000256" key="5">
    <source>
        <dbReference type="ARBA" id="ARBA00022598"/>
    </source>
</evidence>
<keyword evidence="7 12" id="KW-0862">Zinc</keyword>
<evidence type="ECO:0000256" key="8">
    <source>
        <dbReference type="ARBA" id="ARBA00022840"/>
    </source>
</evidence>
<protein>
    <recommendedName>
        <fullName evidence="12">Methionine--tRNA ligase</fullName>
        <ecNumber evidence="12">6.1.1.10</ecNumber>
    </recommendedName>
    <alternativeName>
        <fullName evidence="12">Methionyl-tRNA synthetase</fullName>
        <shortName evidence="12">MetRS</shortName>
    </alternativeName>
</protein>
<name>A0A6P0CIK8_9RHOB</name>
<dbReference type="SUPFAM" id="SSF47323">
    <property type="entry name" value="Anticodon-binding domain of a subclass of class I aminoacyl-tRNA synthetases"/>
    <property type="match status" value="1"/>
</dbReference>
<dbReference type="EMBL" id="JAABNT010000014">
    <property type="protein sequence ID" value="NEK24284.1"/>
    <property type="molecule type" value="Genomic_DNA"/>
</dbReference>
<keyword evidence="6 12" id="KW-0547">Nucleotide-binding</keyword>
<dbReference type="SUPFAM" id="SSF52374">
    <property type="entry name" value="Nucleotidylyl transferase"/>
    <property type="match status" value="1"/>
</dbReference>
<dbReference type="Pfam" id="PF09334">
    <property type="entry name" value="tRNA-synt_1g"/>
    <property type="match status" value="1"/>
</dbReference>
<evidence type="ECO:0000313" key="15">
    <source>
        <dbReference type="EMBL" id="NEK24284.1"/>
    </source>
</evidence>
<dbReference type="InterPro" id="IPR041872">
    <property type="entry name" value="Anticodon_Met"/>
</dbReference>
<dbReference type="RefSeq" id="WP_164355213.1">
    <property type="nucleotide sequence ID" value="NZ_JAABNT010000014.1"/>
</dbReference>
<feature type="short sequence motif" description="'KMSKS' region" evidence="12">
    <location>
        <begin position="344"/>
        <end position="348"/>
    </location>
</feature>
<reference evidence="15 16" key="1">
    <citation type="submission" date="2020-01" db="EMBL/GenBank/DDBJ databases">
        <title>Sulfitobacter sediminilitoris sp. nov., isolated from a tidal flat.</title>
        <authorList>
            <person name="Park S."/>
            <person name="Yoon J.-H."/>
        </authorList>
    </citation>
    <scope>NUCLEOTIDE SEQUENCE [LARGE SCALE GENOMIC DNA]</scope>
    <source>
        <strain evidence="15 16">JBTF-M27</strain>
    </source>
</reference>
<dbReference type="InterPro" id="IPR029038">
    <property type="entry name" value="MetRS_Zn"/>
</dbReference>
<dbReference type="Pfam" id="PF19303">
    <property type="entry name" value="Anticodon_3"/>
    <property type="match status" value="1"/>
</dbReference>
<feature type="binding site" evidence="12">
    <location>
        <position position="159"/>
    </location>
    <ligand>
        <name>Zn(2+)</name>
        <dbReference type="ChEBI" id="CHEBI:29105"/>
    </ligand>
</feature>
<organism evidence="15 16">
    <name type="scientific">Sulfitobacter sediminilitoris</name>
    <dbReference type="NCBI Taxonomy" id="2698830"/>
    <lineage>
        <taxon>Bacteria</taxon>
        <taxon>Pseudomonadati</taxon>
        <taxon>Pseudomonadota</taxon>
        <taxon>Alphaproteobacteria</taxon>
        <taxon>Rhodobacterales</taxon>
        <taxon>Roseobacteraceae</taxon>
        <taxon>Sulfitobacter</taxon>
    </lineage>
</organism>
<dbReference type="PRINTS" id="PR01041">
    <property type="entry name" value="TRNASYNTHMET"/>
</dbReference>
<comment type="cofactor">
    <cofactor evidence="12">
        <name>Zn(2+)</name>
        <dbReference type="ChEBI" id="CHEBI:29105"/>
    </cofactor>
    <text evidence="12">Binds 1 zinc ion per subunit.</text>
</comment>
<dbReference type="GO" id="GO:0005524">
    <property type="term" value="F:ATP binding"/>
    <property type="evidence" value="ECO:0007669"/>
    <property type="project" value="UniProtKB-UniRule"/>
</dbReference>
<evidence type="ECO:0000256" key="4">
    <source>
        <dbReference type="ARBA" id="ARBA00022490"/>
    </source>
</evidence>
<dbReference type="InterPro" id="IPR033911">
    <property type="entry name" value="MetRS_core"/>
</dbReference>
<dbReference type="GO" id="GO:0006431">
    <property type="term" value="P:methionyl-tRNA aminoacylation"/>
    <property type="evidence" value="ECO:0007669"/>
    <property type="project" value="UniProtKB-UniRule"/>
</dbReference>
<dbReference type="InterPro" id="IPR023458">
    <property type="entry name" value="Met-tRNA_ligase_1"/>
</dbReference>
<dbReference type="InterPro" id="IPR014729">
    <property type="entry name" value="Rossmann-like_a/b/a_fold"/>
</dbReference>
<comment type="function">
    <text evidence="1 12">Is required not only for elongation of protein synthesis but also for the initiation of all mRNA translation through initiator tRNA(fMet) aminoacylation.</text>
</comment>
<comment type="subcellular location">
    <subcellularLocation>
        <location evidence="2 12">Cytoplasm</location>
    </subcellularLocation>
</comment>
<comment type="subunit">
    <text evidence="12">Monomer.</text>
</comment>
<gene>
    <name evidence="12" type="primary">metG</name>
    <name evidence="15" type="ORF">GV827_18015</name>
</gene>
<keyword evidence="12" id="KW-0479">Metal-binding</keyword>
<evidence type="ECO:0000256" key="6">
    <source>
        <dbReference type="ARBA" id="ARBA00022741"/>
    </source>
</evidence>
<evidence type="ECO:0000256" key="1">
    <source>
        <dbReference type="ARBA" id="ARBA00003314"/>
    </source>
</evidence>
<dbReference type="FunFam" id="2.20.28.20:FF:000001">
    <property type="entry name" value="Methionine--tRNA ligase"/>
    <property type="match status" value="1"/>
</dbReference>
<dbReference type="GO" id="GO:0004825">
    <property type="term" value="F:methionine-tRNA ligase activity"/>
    <property type="evidence" value="ECO:0007669"/>
    <property type="project" value="UniProtKB-UniRule"/>
</dbReference>
<dbReference type="NCBIfam" id="TIGR00398">
    <property type="entry name" value="metG"/>
    <property type="match status" value="1"/>
</dbReference>
<feature type="domain" description="Methionyl-tRNA synthetase anticodon-binding" evidence="14">
    <location>
        <begin position="419"/>
        <end position="570"/>
    </location>
</feature>
<evidence type="ECO:0000256" key="9">
    <source>
        <dbReference type="ARBA" id="ARBA00022917"/>
    </source>
</evidence>
<feature type="binding site" evidence="12">
    <location>
        <position position="146"/>
    </location>
    <ligand>
        <name>Zn(2+)</name>
        <dbReference type="ChEBI" id="CHEBI:29105"/>
    </ligand>
</feature>
<dbReference type="CDD" id="cd07957">
    <property type="entry name" value="Anticodon_Ia_Met"/>
    <property type="match status" value="1"/>
</dbReference>
<feature type="domain" description="Methionyl/Leucyl tRNA synthetase" evidence="13">
    <location>
        <begin position="4"/>
        <end position="407"/>
    </location>
</feature>
<accession>A0A6P0CIK8</accession>
<dbReference type="InterPro" id="IPR009080">
    <property type="entry name" value="tRNAsynth_Ia_anticodon-bd"/>
</dbReference>
<keyword evidence="9 12" id="KW-0648">Protein biosynthesis</keyword>
<comment type="caution">
    <text evidence="15">The sequence shown here is derived from an EMBL/GenBank/DDBJ whole genome shotgun (WGS) entry which is preliminary data.</text>
</comment>
<dbReference type="SUPFAM" id="SSF57770">
    <property type="entry name" value="Methionyl-tRNA synthetase (MetRS), Zn-domain"/>
    <property type="match status" value="1"/>
</dbReference>
<evidence type="ECO:0000256" key="7">
    <source>
        <dbReference type="ARBA" id="ARBA00022833"/>
    </source>
</evidence>
<feature type="binding site" evidence="12">
    <location>
        <position position="143"/>
    </location>
    <ligand>
        <name>Zn(2+)</name>
        <dbReference type="ChEBI" id="CHEBI:29105"/>
    </ligand>
</feature>
<evidence type="ECO:0000259" key="14">
    <source>
        <dbReference type="Pfam" id="PF19303"/>
    </source>
</evidence>
<evidence type="ECO:0000256" key="10">
    <source>
        <dbReference type="ARBA" id="ARBA00023146"/>
    </source>
</evidence>
<evidence type="ECO:0000259" key="13">
    <source>
        <dbReference type="Pfam" id="PF09334"/>
    </source>
</evidence>
<keyword evidence="8 12" id="KW-0067">ATP-binding</keyword>
<evidence type="ECO:0000313" key="16">
    <source>
        <dbReference type="Proteomes" id="UP000468591"/>
    </source>
</evidence>
<evidence type="ECO:0000256" key="3">
    <source>
        <dbReference type="ARBA" id="ARBA00008258"/>
    </source>
</evidence>
<dbReference type="CDD" id="cd00814">
    <property type="entry name" value="MetRS_core"/>
    <property type="match status" value="1"/>
</dbReference>
<dbReference type="Gene3D" id="1.10.730.10">
    <property type="entry name" value="Isoleucyl-tRNA Synthetase, Domain 1"/>
    <property type="match status" value="1"/>
</dbReference>
<keyword evidence="10 12" id="KW-0030">Aminoacyl-tRNA synthetase</keyword>
<sequence length="570" mass="63755">MARHLITSAIPYINGIKHLGNLVGSQLPADLYARYLRARGHEVLFLCATDEHGTPAELAAAKAGKPVAEYCAEMHAVQAKITEGFGLSFDYFGRSSSPQNQKLTQHFAGVLADQGLIEEVTEQQVYSNADGRFLPDRYIEGTCPNCGFESARGDQCDNCTKQLDPVDLIDPRSTISGSTDLEMRETKHLFLRQSKMKDQLDAWINSKADWPVLTTSIAKKWLHDGDGLQDRGITRDLDWGVPVKHGEKDWPGMEGKVFYVWFDAPIEYIASAQEWVDAGQGTNWERWWRTDAGADDVRYTQFMGKDNVPFHTLSFPATIMGSGEPWKLVDYIKSFNYLTYDGGQFSTSRGRGVFMDQALEILPADYWRWWLLSHAPETSDAEFTWENFQSSVNKDLADVLGNFVSRITKFCRSKFGEAVPEAGTYGAAEEALIADITARVAKYQEHMDAIEVRKSAQELRAIWAAGNEYLQAEAPWTTFKTDADKAAAQVRLALNLIPLYATLSAPFIPTASQQMLKAMRLPDAIWPDDVPAALGLLSPGHAFDVPEVMFAKISDEDREAWSERFAGTRD</sequence>
<dbReference type="EC" id="6.1.1.10" evidence="12"/>
<dbReference type="Gene3D" id="2.20.28.20">
    <property type="entry name" value="Methionyl-tRNA synthetase, Zn-domain"/>
    <property type="match status" value="1"/>
</dbReference>